<dbReference type="GO" id="GO:0005524">
    <property type="term" value="F:ATP binding"/>
    <property type="evidence" value="ECO:0007669"/>
    <property type="project" value="UniProtKB-KW"/>
</dbReference>
<keyword evidence="8" id="KW-1278">Translocase</keyword>
<dbReference type="RefSeq" id="WP_060932694.1">
    <property type="nucleotide sequence ID" value="NZ_KQ960495.1"/>
</dbReference>
<feature type="transmembrane region" description="Helical" evidence="11">
    <location>
        <begin position="612"/>
        <end position="633"/>
    </location>
</feature>
<dbReference type="Proteomes" id="UP000070531">
    <property type="component" value="Unassembled WGS sequence"/>
</dbReference>
<feature type="transmembrane region" description="Helical" evidence="11">
    <location>
        <begin position="371"/>
        <end position="394"/>
    </location>
</feature>
<dbReference type="Gene3D" id="2.70.150.10">
    <property type="entry name" value="Calcium-transporting ATPase, cytoplasmic transduction domain A"/>
    <property type="match status" value="1"/>
</dbReference>
<feature type="transmembrane region" description="Helical" evidence="11">
    <location>
        <begin position="343"/>
        <end position="365"/>
    </location>
</feature>
<evidence type="ECO:0000256" key="9">
    <source>
        <dbReference type="ARBA" id="ARBA00022989"/>
    </source>
</evidence>
<dbReference type="PRINTS" id="PR00943">
    <property type="entry name" value="CUATPASE"/>
</dbReference>
<dbReference type="GO" id="GO:0005886">
    <property type="term" value="C:plasma membrane"/>
    <property type="evidence" value="ECO:0007669"/>
    <property type="project" value="UniProtKB-SubCell"/>
</dbReference>
<dbReference type="SUPFAM" id="SSF81653">
    <property type="entry name" value="Calcium ATPase, transduction domain A"/>
    <property type="match status" value="1"/>
</dbReference>
<dbReference type="InterPro" id="IPR036163">
    <property type="entry name" value="HMA_dom_sf"/>
</dbReference>
<dbReference type="GO" id="GO:0016887">
    <property type="term" value="F:ATP hydrolysis activity"/>
    <property type="evidence" value="ECO:0007669"/>
    <property type="project" value="InterPro"/>
</dbReference>
<proteinExistence type="inferred from homology"/>
<keyword evidence="4 11" id="KW-0812">Transmembrane</keyword>
<dbReference type="STRING" id="419005.HMPREF1860_00669"/>
<evidence type="ECO:0000256" key="3">
    <source>
        <dbReference type="ARBA" id="ARBA00022475"/>
    </source>
</evidence>
<name>A0A134BGQ1_9BACT</name>
<dbReference type="AlphaFoldDB" id="A0A134BGQ1"/>
<dbReference type="FunFam" id="3.30.70.100:FF:000001">
    <property type="entry name" value="ATPase copper transporting beta"/>
    <property type="match status" value="1"/>
</dbReference>
<comment type="caution">
    <text evidence="13">The sequence shown here is derived from an EMBL/GenBank/DDBJ whole genome shotgun (WGS) entry which is preliminary data.</text>
</comment>
<dbReference type="Gene3D" id="3.30.70.100">
    <property type="match status" value="1"/>
</dbReference>
<dbReference type="GO" id="GO:0043682">
    <property type="term" value="F:P-type divalent copper transporter activity"/>
    <property type="evidence" value="ECO:0007669"/>
    <property type="project" value="TreeGrafter"/>
</dbReference>
<dbReference type="Pfam" id="PF00702">
    <property type="entry name" value="Hydrolase"/>
    <property type="match status" value="1"/>
</dbReference>
<dbReference type="PROSITE" id="PS01047">
    <property type="entry name" value="HMA_1"/>
    <property type="match status" value="1"/>
</dbReference>
<dbReference type="InterPro" id="IPR001757">
    <property type="entry name" value="P_typ_ATPase"/>
</dbReference>
<dbReference type="InterPro" id="IPR018303">
    <property type="entry name" value="ATPase_P-typ_P_site"/>
</dbReference>
<dbReference type="Pfam" id="PF00403">
    <property type="entry name" value="HMA"/>
    <property type="match status" value="1"/>
</dbReference>
<dbReference type="Gene3D" id="3.40.50.1000">
    <property type="entry name" value="HAD superfamily/HAD-like"/>
    <property type="match status" value="1"/>
</dbReference>
<dbReference type="InterPro" id="IPR036412">
    <property type="entry name" value="HAD-like_sf"/>
</dbReference>
<dbReference type="FunFam" id="2.70.150.10:FF:000020">
    <property type="entry name" value="Copper-exporting P-type ATPase A"/>
    <property type="match status" value="1"/>
</dbReference>
<evidence type="ECO:0000256" key="5">
    <source>
        <dbReference type="ARBA" id="ARBA00022723"/>
    </source>
</evidence>
<evidence type="ECO:0000256" key="10">
    <source>
        <dbReference type="ARBA" id="ARBA00023136"/>
    </source>
</evidence>
<comment type="similarity">
    <text evidence="2">Belongs to the cation transport ATPase (P-type) (TC 3.A.3) family. Type IB subfamily.</text>
</comment>
<dbReference type="InterPro" id="IPR023214">
    <property type="entry name" value="HAD_sf"/>
</dbReference>
<feature type="transmembrane region" description="Helical" evidence="11">
    <location>
        <begin position="182"/>
        <end position="202"/>
    </location>
</feature>
<keyword evidence="9 11" id="KW-1133">Transmembrane helix</keyword>
<feature type="transmembrane region" description="Helical" evidence="11">
    <location>
        <begin position="152"/>
        <end position="170"/>
    </location>
</feature>
<evidence type="ECO:0000256" key="7">
    <source>
        <dbReference type="ARBA" id="ARBA00022840"/>
    </source>
</evidence>
<dbReference type="NCBIfam" id="TIGR01494">
    <property type="entry name" value="ATPase_P-type"/>
    <property type="match status" value="2"/>
</dbReference>
<dbReference type="SUPFAM" id="SSF55008">
    <property type="entry name" value="HMA, heavy metal-associated domain"/>
    <property type="match status" value="1"/>
</dbReference>
<evidence type="ECO:0000313" key="14">
    <source>
        <dbReference type="Proteomes" id="UP000070531"/>
    </source>
</evidence>
<keyword evidence="6" id="KW-0547">Nucleotide-binding</keyword>
<protein>
    <submittedName>
        <fullName evidence="13">Copper-exporting ATPase</fullName>
    </submittedName>
</protein>
<feature type="transmembrane region" description="Helical" evidence="11">
    <location>
        <begin position="585"/>
        <end position="606"/>
    </location>
</feature>
<evidence type="ECO:0000256" key="6">
    <source>
        <dbReference type="ARBA" id="ARBA00022741"/>
    </source>
</evidence>
<dbReference type="SUPFAM" id="SSF81665">
    <property type="entry name" value="Calcium ATPase, transmembrane domain M"/>
    <property type="match status" value="1"/>
</dbReference>
<dbReference type="PATRIC" id="fig|419005.5.peg.667"/>
<keyword evidence="5" id="KW-0479">Metal-binding</keyword>
<evidence type="ECO:0000313" key="13">
    <source>
        <dbReference type="EMBL" id="KXB79125.1"/>
    </source>
</evidence>
<gene>
    <name evidence="13" type="ORF">HMPREF1860_00669</name>
</gene>
<evidence type="ECO:0000256" key="4">
    <source>
        <dbReference type="ARBA" id="ARBA00022692"/>
    </source>
</evidence>
<feature type="transmembrane region" description="Helical" evidence="11">
    <location>
        <begin position="113"/>
        <end position="131"/>
    </location>
</feature>
<keyword evidence="10 11" id="KW-0472">Membrane</keyword>
<feature type="transmembrane region" description="Helical" evidence="11">
    <location>
        <begin position="89"/>
        <end position="107"/>
    </location>
</feature>
<dbReference type="GO" id="GO:0005507">
    <property type="term" value="F:copper ion binding"/>
    <property type="evidence" value="ECO:0007669"/>
    <property type="project" value="TreeGrafter"/>
</dbReference>
<dbReference type="InterPro" id="IPR008250">
    <property type="entry name" value="ATPase_P-typ_transduc_dom_A_sf"/>
</dbReference>
<dbReference type="GO" id="GO:0060003">
    <property type="term" value="P:copper ion export"/>
    <property type="evidence" value="ECO:0007669"/>
    <property type="project" value="UniProtKB-ARBA"/>
</dbReference>
<sequence>MKQTLPIVGMACSACSANIERTLSSLKGVSSAKVSLIGRSVLIDFNPDIISLETMKKEINNLGYDLIIDKDTSTEKTEKIYYTRLKRKTVLSWIFSIFIMAICMGWISIGNKLMNNQLAMIIALLNIYYCGRQFYITAWRQIKHRSACMDTLVTISTSVAFIFSTFNVFWGNEVWGKNNIEWHTYFDSSVMIITFVLTGRLIEEWAKDNTASSIRKLMKMSPKKAHVVNGNKIAEVPISAIEVGDIIEVCPGEKVPVDGEVIWAESFMNPTASYIDESMITGEPTPVEKEKGAKVLAGTIPTQGKFRMRAQQIGEYTALAQIINMVIQAQASKAPIERLVDKVASVFVPAIVSISFITFLLWWFIGGNAVLPQAILSAVSVLIIACPCAMGLATPTALMVGMGKAAEHKILIKDATAMEQLCKVNALVIDKTGTLTIPNLNIDFTKSDNLSIKERESLKPNALKAIRLLQERNIKIYMISGDTAEATQYWADRVGIKNYFSRVQPQDKGNLVSKLQAEGNTVAMVGDGINDTQALALSDVSIAISKGTDVAMDIAQVTLMGDDLLSIPEAILLSKKTVRMIRQNLFWAFLYNIICIPLAAGVMYALNIKMQINPSLASLMMALSSVSVILNSLRLRLIK</sequence>
<keyword evidence="3" id="KW-1003">Cell membrane</keyword>
<evidence type="ECO:0000256" key="1">
    <source>
        <dbReference type="ARBA" id="ARBA00004651"/>
    </source>
</evidence>
<feature type="domain" description="HMA" evidence="12">
    <location>
        <begin position="1"/>
        <end position="67"/>
    </location>
</feature>
<dbReference type="Pfam" id="PF00122">
    <property type="entry name" value="E1-E2_ATPase"/>
    <property type="match status" value="1"/>
</dbReference>
<dbReference type="InterPro" id="IPR059000">
    <property type="entry name" value="ATPase_P-type_domA"/>
</dbReference>
<dbReference type="SUPFAM" id="SSF56784">
    <property type="entry name" value="HAD-like"/>
    <property type="match status" value="1"/>
</dbReference>
<dbReference type="PANTHER" id="PTHR43520">
    <property type="entry name" value="ATP7, ISOFORM B"/>
    <property type="match status" value="1"/>
</dbReference>
<dbReference type="InterPro" id="IPR006121">
    <property type="entry name" value="HMA_dom"/>
</dbReference>
<dbReference type="InterPro" id="IPR017969">
    <property type="entry name" value="Heavy-metal-associated_CS"/>
</dbReference>
<dbReference type="GO" id="GO:0055070">
    <property type="term" value="P:copper ion homeostasis"/>
    <property type="evidence" value="ECO:0007669"/>
    <property type="project" value="TreeGrafter"/>
</dbReference>
<dbReference type="EMBL" id="LSDL01000030">
    <property type="protein sequence ID" value="KXB79125.1"/>
    <property type="molecule type" value="Genomic_DNA"/>
</dbReference>
<evidence type="ECO:0000256" key="11">
    <source>
        <dbReference type="SAM" id="Phobius"/>
    </source>
</evidence>
<reference evidence="13 14" key="1">
    <citation type="submission" date="2016-01" db="EMBL/GenBank/DDBJ databases">
        <authorList>
            <person name="Oliw E.H."/>
        </authorList>
    </citation>
    <scope>NUCLEOTIDE SEQUENCE [LARGE SCALE GENOMIC DNA]</scope>
    <source>
        <strain evidence="13 14">DNF00307</strain>
    </source>
</reference>
<evidence type="ECO:0000259" key="12">
    <source>
        <dbReference type="PROSITE" id="PS50846"/>
    </source>
</evidence>
<dbReference type="PROSITE" id="PS50846">
    <property type="entry name" value="HMA_2"/>
    <property type="match status" value="1"/>
</dbReference>
<organism evidence="13">
    <name type="scientific">Prevotella amnii</name>
    <dbReference type="NCBI Taxonomy" id="419005"/>
    <lineage>
        <taxon>Bacteria</taxon>
        <taxon>Pseudomonadati</taxon>
        <taxon>Bacteroidota</taxon>
        <taxon>Bacteroidia</taxon>
        <taxon>Bacteroidales</taxon>
        <taxon>Prevotellaceae</taxon>
        <taxon>Prevotella</taxon>
    </lineage>
</organism>
<evidence type="ECO:0000256" key="8">
    <source>
        <dbReference type="ARBA" id="ARBA00022967"/>
    </source>
</evidence>
<dbReference type="PANTHER" id="PTHR43520:SF8">
    <property type="entry name" value="P-TYPE CU(+) TRANSPORTER"/>
    <property type="match status" value="1"/>
</dbReference>
<dbReference type="InterPro" id="IPR023298">
    <property type="entry name" value="ATPase_P-typ_TM_dom_sf"/>
</dbReference>
<keyword evidence="7" id="KW-0067">ATP-binding</keyword>
<evidence type="ECO:0000256" key="2">
    <source>
        <dbReference type="ARBA" id="ARBA00006024"/>
    </source>
</evidence>
<dbReference type="CDD" id="cd00371">
    <property type="entry name" value="HMA"/>
    <property type="match status" value="1"/>
</dbReference>
<accession>A0A134BGQ1</accession>
<dbReference type="PROSITE" id="PS00154">
    <property type="entry name" value="ATPASE_E1_E2"/>
    <property type="match status" value="1"/>
</dbReference>
<comment type="subcellular location">
    <subcellularLocation>
        <location evidence="1">Cell membrane</location>
        <topology evidence="1">Multi-pass membrane protein</topology>
    </subcellularLocation>
</comment>